<dbReference type="RefSeq" id="WP_380797970.1">
    <property type="nucleotide sequence ID" value="NZ_JBHRVU010000005.1"/>
</dbReference>
<accession>A0ABV7NIF4</accession>
<evidence type="ECO:0000313" key="3">
    <source>
        <dbReference type="Proteomes" id="UP001595681"/>
    </source>
</evidence>
<proteinExistence type="predicted"/>
<organism evidence="2 3">
    <name type="scientific">Sphingobium rhizovicinum</name>
    <dbReference type="NCBI Taxonomy" id="432308"/>
    <lineage>
        <taxon>Bacteria</taxon>
        <taxon>Pseudomonadati</taxon>
        <taxon>Pseudomonadota</taxon>
        <taxon>Alphaproteobacteria</taxon>
        <taxon>Sphingomonadales</taxon>
        <taxon>Sphingomonadaceae</taxon>
        <taxon>Sphingobium</taxon>
    </lineage>
</organism>
<gene>
    <name evidence="2" type="ORF">ACFOKF_19170</name>
</gene>
<feature type="region of interest" description="Disordered" evidence="1">
    <location>
        <begin position="39"/>
        <end position="85"/>
    </location>
</feature>
<keyword evidence="3" id="KW-1185">Reference proteome</keyword>
<dbReference type="Proteomes" id="UP001595681">
    <property type="component" value="Unassembled WGS sequence"/>
</dbReference>
<protein>
    <submittedName>
        <fullName evidence="2">Uncharacterized protein</fullName>
    </submittedName>
</protein>
<evidence type="ECO:0000256" key="1">
    <source>
        <dbReference type="SAM" id="MobiDB-lite"/>
    </source>
</evidence>
<evidence type="ECO:0000313" key="2">
    <source>
        <dbReference type="EMBL" id="MFC3443279.1"/>
    </source>
</evidence>
<sequence length="85" mass="8724">MATPWGDTPPASMRGRGPVPVAATMIGALAVPDRVRVSGSFHTDPAASMTRSPGRSAKSRTLASDRQGCSAVTPPKRSSPFTAST</sequence>
<comment type="caution">
    <text evidence="2">The sequence shown here is derived from an EMBL/GenBank/DDBJ whole genome shotgun (WGS) entry which is preliminary data.</text>
</comment>
<dbReference type="EMBL" id="JBHRVU010000005">
    <property type="protein sequence ID" value="MFC3443279.1"/>
    <property type="molecule type" value="Genomic_DNA"/>
</dbReference>
<feature type="compositionally biased region" description="Polar residues" evidence="1">
    <location>
        <begin position="49"/>
        <end position="64"/>
    </location>
</feature>
<reference evidence="3" key="1">
    <citation type="journal article" date="2019" name="Int. J. Syst. Evol. Microbiol.">
        <title>The Global Catalogue of Microorganisms (GCM) 10K type strain sequencing project: providing services to taxonomists for standard genome sequencing and annotation.</title>
        <authorList>
            <consortium name="The Broad Institute Genomics Platform"/>
            <consortium name="The Broad Institute Genome Sequencing Center for Infectious Disease"/>
            <person name="Wu L."/>
            <person name="Ma J."/>
        </authorList>
    </citation>
    <scope>NUCLEOTIDE SEQUENCE [LARGE SCALE GENOMIC DNA]</scope>
    <source>
        <strain evidence="3">CCM 7491</strain>
    </source>
</reference>
<name>A0ABV7NIF4_9SPHN</name>